<name>A0ABT4WEP7_9FLAO</name>
<accession>A0ABT4WEP7</accession>
<proteinExistence type="inferred from homology"/>
<dbReference type="PANTHER" id="PTHR30203:SF30">
    <property type="entry name" value="OUTER MEMBRANE PROTEIN-RELATED"/>
    <property type="match status" value="1"/>
</dbReference>
<evidence type="ECO:0000256" key="3">
    <source>
        <dbReference type="SAM" id="Coils"/>
    </source>
</evidence>
<reference evidence="4 5" key="1">
    <citation type="journal article" date="2023" name="Chemosphere">
        <title>Whole genome analysis of Flavobacterium aziz-sancarii sp. nov., isolated from Ardley Island (Antarctica), revealed a rich resistome and bioremediation potential.</title>
        <authorList>
            <person name="Otur C."/>
            <person name="Okay S."/>
            <person name="Kurt-Kizildogan A."/>
        </authorList>
    </citation>
    <scope>NUCLEOTIDE SEQUENCE [LARGE SCALE GENOMIC DNA]</scope>
    <source>
        <strain evidence="4 5">AC</strain>
    </source>
</reference>
<evidence type="ECO:0000256" key="2">
    <source>
        <dbReference type="RuleBase" id="RU362097"/>
    </source>
</evidence>
<keyword evidence="2" id="KW-0812">Transmembrane</keyword>
<protein>
    <submittedName>
        <fullName evidence="4">TolC family protein</fullName>
    </submittedName>
</protein>
<keyword evidence="2" id="KW-1134">Transmembrane beta strand</keyword>
<comment type="subcellular location">
    <subcellularLocation>
        <location evidence="2">Cell membrane</location>
        <topology evidence="2">Lipid-anchor</topology>
    </subcellularLocation>
</comment>
<dbReference type="Pfam" id="PF02321">
    <property type="entry name" value="OEP"/>
    <property type="match status" value="2"/>
</dbReference>
<dbReference type="NCBIfam" id="TIGR01845">
    <property type="entry name" value="outer_NodT"/>
    <property type="match status" value="1"/>
</dbReference>
<sequence length="501" mass="55970">MKNSINRSLTMIRPLVRTKENLNYFLILTSFMLLLACSAPKVAEQQKAKALPANFDAKNKKTADSLEAFIPLKTDTYFKDPKLKKLLDKAVAQNPDYLIMQERIAIANSHLKVAKLALLPSFDIQADLSGTRYGKYTMDGVGNFDTNLSQNITDKQRIATDVTPNLFLAGKVSWEADIWGKLSNRKKAARQRYFASKEGMRLLQTKLLTDIAELYYKLVALDKQAIIYKKNLVTQQHALDIISAQRSVGKATELAVQQFNAQNNNILAEADQLYLSIDQTEKALLNLLGEYGGTIERSTDFLSGHLEVLNQKISVDSIIHNRPDVSEAYFELSATNADAKAARAAFFPSLNLGAYGGLNSFSFSTFFEPKSLAWQMLGGLSAPIFNKGQIKQEFFIANKKQQITFLQYQNTITIAYNELSALLHRTEAFQNVLAHKSKEIEHLEIAVNVSNDLYLSGSANYLEIISAQKNKLQAELDFVEIQLKNADSQVLLYKALGGGIN</sequence>
<dbReference type="RefSeq" id="WP_271336819.1">
    <property type="nucleotide sequence ID" value="NZ_JAMZNK010000027.1"/>
</dbReference>
<keyword evidence="2" id="KW-0449">Lipoprotein</keyword>
<dbReference type="SUPFAM" id="SSF56954">
    <property type="entry name" value="Outer membrane efflux proteins (OEP)"/>
    <property type="match status" value="1"/>
</dbReference>
<keyword evidence="3" id="KW-0175">Coiled coil</keyword>
<evidence type="ECO:0000313" key="5">
    <source>
        <dbReference type="Proteomes" id="UP001212170"/>
    </source>
</evidence>
<keyword evidence="2" id="KW-0472">Membrane</keyword>
<comment type="similarity">
    <text evidence="1 2">Belongs to the outer membrane factor (OMF) (TC 1.B.17) family.</text>
</comment>
<dbReference type="PANTHER" id="PTHR30203">
    <property type="entry name" value="OUTER MEMBRANE CATION EFFLUX PROTEIN"/>
    <property type="match status" value="1"/>
</dbReference>
<dbReference type="EMBL" id="JAMZNK010000027">
    <property type="protein sequence ID" value="MDA6071008.1"/>
    <property type="molecule type" value="Genomic_DNA"/>
</dbReference>
<dbReference type="Gene3D" id="2.20.200.10">
    <property type="entry name" value="Outer membrane efflux proteins (OEP)"/>
    <property type="match status" value="1"/>
</dbReference>
<organism evidence="4 5">
    <name type="scientific">Flavobacterium azizsancarii</name>
    <dbReference type="NCBI Taxonomy" id="2961580"/>
    <lineage>
        <taxon>Bacteria</taxon>
        <taxon>Pseudomonadati</taxon>
        <taxon>Bacteroidota</taxon>
        <taxon>Flavobacteriia</taxon>
        <taxon>Flavobacteriales</taxon>
        <taxon>Flavobacteriaceae</taxon>
        <taxon>Flavobacterium</taxon>
    </lineage>
</organism>
<dbReference type="InterPro" id="IPR003423">
    <property type="entry name" value="OMP_efflux"/>
</dbReference>
<keyword evidence="5" id="KW-1185">Reference proteome</keyword>
<comment type="caution">
    <text evidence="4">The sequence shown here is derived from an EMBL/GenBank/DDBJ whole genome shotgun (WGS) entry which is preliminary data.</text>
</comment>
<evidence type="ECO:0000256" key="1">
    <source>
        <dbReference type="ARBA" id="ARBA00007613"/>
    </source>
</evidence>
<dbReference type="InterPro" id="IPR010131">
    <property type="entry name" value="MdtP/NodT-like"/>
</dbReference>
<dbReference type="Gene3D" id="1.20.1600.10">
    <property type="entry name" value="Outer membrane efflux proteins (OEP)"/>
    <property type="match status" value="1"/>
</dbReference>
<evidence type="ECO:0000313" key="4">
    <source>
        <dbReference type="EMBL" id="MDA6071008.1"/>
    </source>
</evidence>
<feature type="coiled-coil region" evidence="3">
    <location>
        <begin position="462"/>
        <end position="489"/>
    </location>
</feature>
<gene>
    <name evidence="4" type="ORF">NJT12_15440</name>
</gene>
<dbReference type="Proteomes" id="UP001212170">
    <property type="component" value="Unassembled WGS sequence"/>
</dbReference>
<keyword evidence="2" id="KW-0564">Palmitate</keyword>